<gene>
    <name evidence="1" type="ORF">M9H77_11533</name>
</gene>
<name>A0ACC0BEX4_CATRO</name>
<keyword evidence="2" id="KW-1185">Reference proteome</keyword>
<evidence type="ECO:0000313" key="2">
    <source>
        <dbReference type="Proteomes" id="UP001060085"/>
    </source>
</evidence>
<dbReference type="Proteomes" id="UP001060085">
    <property type="component" value="Linkage Group LG03"/>
</dbReference>
<protein>
    <submittedName>
        <fullName evidence="1">Uncharacterized protein</fullName>
    </submittedName>
</protein>
<organism evidence="1 2">
    <name type="scientific">Catharanthus roseus</name>
    <name type="common">Madagascar periwinkle</name>
    <name type="synonym">Vinca rosea</name>
    <dbReference type="NCBI Taxonomy" id="4058"/>
    <lineage>
        <taxon>Eukaryota</taxon>
        <taxon>Viridiplantae</taxon>
        <taxon>Streptophyta</taxon>
        <taxon>Embryophyta</taxon>
        <taxon>Tracheophyta</taxon>
        <taxon>Spermatophyta</taxon>
        <taxon>Magnoliopsida</taxon>
        <taxon>eudicotyledons</taxon>
        <taxon>Gunneridae</taxon>
        <taxon>Pentapetalae</taxon>
        <taxon>asterids</taxon>
        <taxon>lamiids</taxon>
        <taxon>Gentianales</taxon>
        <taxon>Apocynaceae</taxon>
        <taxon>Rauvolfioideae</taxon>
        <taxon>Vinceae</taxon>
        <taxon>Catharanthinae</taxon>
        <taxon>Catharanthus</taxon>
    </lineage>
</organism>
<accession>A0ACC0BEX4</accession>
<comment type="caution">
    <text evidence="1">The sequence shown here is derived from an EMBL/GenBank/DDBJ whole genome shotgun (WGS) entry which is preliminary data.</text>
</comment>
<reference evidence="2" key="1">
    <citation type="journal article" date="2023" name="Nat. Plants">
        <title>Single-cell RNA sequencing provides a high-resolution roadmap for understanding the multicellular compartmentation of specialized metabolism.</title>
        <authorList>
            <person name="Sun S."/>
            <person name="Shen X."/>
            <person name="Li Y."/>
            <person name="Li Y."/>
            <person name="Wang S."/>
            <person name="Li R."/>
            <person name="Zhang H."/>
            <person name="Shen G."/>
            <person name="Guo B."/>
            <person name="Wei J."/>
            <person name="Xu J."/>
            <person name="St-Pierre B."/>
            <person name="Chen S."/>
            <person name="Sun C."/>
        </authorList>
    </citation>
    <scope>NUCLEOTIDE SEQUENCE [LARGE SCALE GENOMIC DNA]</scope>
</reference>
<proteinExistence type="predicted"/>
<dbReference type="EMBL" id="CM044703">
    <property type="protein sequence ID" value="KAI5671169.1"/>
    <property type="molecule type" value="Genomic_DNA"/>
</dbReference>
<sequence>MARLDRVKSWTGLVEWYGKNARLRELVHLVVVGGDRPLNPYFLGGTAVSLWILQLLLMRSYVSYDYMGLVLGPGQAPIPPVLNPDPRDFTDSSRSTYLSWFPCCYCGYTVHSSQSVHGLKTLHR</sequence>
<evidence type="ECO:0000313" key="1">
    <source>
        <dbReference type="EMBL" id="KAI5671169.1"/>
    </source>
</evidence>